<keyword evidence="6" id="KW-0560">Oxidoreductase</keyword>
<name>A0A061R3C5_9CHLO</name>
<keyword evidence="5" id="KW-0479">Metal-binding</keyword>
<keyword evidence="10" id="KW-0670">Pyruvate</keyword>
<dbReference type="InterPro" id="IPR034457">
    <property type="entry name" value="Organic_radical-activating"/>
</dbReference>
<dbReference type="InterPro" id="IPR012838">
    <property type="entry name" value="PFL1_activating"/>
</dbReference>
<keyword evidence="4" id="KW-0949">S-adenosyl-L-methionine</keyword>
<comment type="similarity">
    <text evidence="2">Belongs to the organic radical-activating enzymes family.</text>
</comment>
<dbReference type="GO" id="GO:0016829">
    <property type="term" value="F:lyase activity"/>
    <property type="evidence" value="ECO:0007669"/>
    <property type="project" value="UniProtKB-KW"/>
</dbReference>
<evidence type="ECO:0000256" key="4">
    <source>
        <dbReference type="ARBA" id="ARBA00022691"/>
    </source>
</evidence>
<evidence type="ECO:0000256" key="2">
    <source>
        <dbReference type="ARBA" id="ARBA00009777"/>
    </source>
</evidence>
<dbReference type="InterPro" id="IPR058240">
    <property type="entry name" value="rSAM_sf"/>
</dbReference>
<evidence type="ECO:0000256" key="3">
    <source>
        <dbReference type="ARBA" id="ARBA00022485"/>
    </source>
</evidence>
<evidence type="ECO:0000256" key="7">
    <source>
        <dbReference type="ARBA" id="ARBA00023004"/>
    </source>
</evidence>
<accession>A0A061R3C5</accession>
<dbReference type="GO" id="GO:0051539">
    <property type="term" value="F:4 iron, 4 sulfur cluster binding"/>
    <property type="evidence" value="ECO:0007669"/>
    <property type="project" value="UniProtKB-KW"/>
</dbReference>
<dbReference type="InterPro" id="IPR001989">
    <property type="entry name" value="Radical_activat_CS"/>
</dbReference>
<keyword evidence="7" id="KW-0408">Iron</keyword>
<dbReference type="PROSITE" id="PS51918">
    <property type="entry name" value="RADICAL_SAM"/>
    <property type="match status" value="1"/>
</dbReference>
<gene>
    <name evidence="10" type="primary">PFLA</name>
    <name evidence="10" type="ORF">TSPGSL018_16649</name>
</gene>
<evidence type="ECO:0000256" key="5">
    <source>
        <dbReference type="ARBA" id="ARBA00022723"/>
    </source>
</evidence>
<dbReference type="PROSITE" id="PS01087">
    <property type="entry name" value="RADICAL_ACTIVATING"/>
    <property type="match status" value="1"/>
</dbReference>
<keyword evidence="10" id="KW-0456">Lyase</keyword>
<dbReference type="SFLD" id="SFLDG01066">
    <property type="entry name" value="organic_radical-activating_enz"/>
    <property type="match status" value="1"/>
</dbReference>
<organism evidence="10">
    <name type="scientific">Tetraselmis sp. GSL018</name>
    <dbReference type="NCBI Taxonomy" id="582737"/>
    <lineage>
        <taxon>Eukaryota</taxon>
        <taxon>Viridiplantae</taxon>
        <taxon>Chlorophyta</taxon>
        <taxon>core chlorophytes</taxon>
        <taxon>Chlorodendrophyceae</taxon>
        <taxon>Chlorodendrales</taxon>
        <taxon>Chlorodendraceae</taxon>
        <taxon>Tetraselmis</taxon>
    </lineage>
</organism>
<feature type="domain" description="Radical SAM core" evidence="9">
    <location>
        <begin position="133"/>
        <end position="357"/>
    </location>
</feature>
<evidence type="ECO:0000256" key="1">
    <source>
        <dbReference type="ARBA" id="ARBA00001966"/>
    </source>
</evidence>
<evidence type="ECO:0000259" key="9">
    <source>
        <dbReference type="PROSITE" id="PS51918"/>
    </source>
</evidence>
<dbReference type="PANTHER" id="PTHR30352:SF5">
    <property type="entry name" value="PYRUVATE FORMATE-LYASE 1-ACTIVATING ENZYME"/>
    <property type="match status" value="1"/>
</dbReference>
<dbReference type="SFLD" id="SFLDG01067">
    <property type="entry name" value="SPASM/twitch_domain_containing"/>
    <property type="match status" value="1"/>
</dbReference>
<keyword evidence="3" id="KW-0004">4Fe-4S</keyword>
<dbReference type="NCBIfam" id="TIGR02493">
    <property type="entry name" value="PFLA"/>
    <property type="match status" value="1"/>
</dbReference>
<proteinExistence type="inferred from homology"/>
<dbReference type="Gene3D" id="3.20.20.70">
    <property type="entry name" value="Aldolase class I"/>
    <property type="match status" value="1"/>
</dbReference>
<comment type="cofactor">
    <cofactor evidence="1">
        <name>[4Fe-4S] cluster</name>
        <dbReference type="ChEBI" id="CHEBI:49883"/>
    </cofactor>
</comment>
<protein>
    <submittedName>
        <fullName evidence="10">Pyruvate formate lyase activating enzyme</fullName>
    </submittedName>
</protein>
<reference evidence="10" key="1">
    <citation type="submission" date="2014-05" db="EMBL/GenBank/DDBJ databases">
        <title>The transcriptome of the halophilic microalga Tetraselmis sp. GSL018 isolated from the Great Salt Lake, Utah.</title>
        <authorList>
            <person name="Jinkerson R.E."/>
            <person name="D'Adamo S."/>
            <person name="Posewitz M.C."/>
        </authorList>
    </citation>
    <scope>NUCLEOTIDE SEQUENCE</scope>
    <source>
        <strain evidence="10">GSL018</strain>
    </source>
</reference>
<dbReference type="AlphaFoldDB" id="A0A061R3C5"/>
<dbReference type="GO" id="GO:0046872">
    <property type="term" value="F:metal ion binding"/>
    <property type="evidence" value="ECO:0007669"/>
    <property type="project" value="UniProtKB-KW"/>
</dbReference>
<dbReference type="Pfam" id="PF04055">
    <property type="entry name" value="Radical_SAM"/>
    <property type="match status" value="1"/>
</dbReference>
<dbReference type="SFLD" id="SFLDS00029">
    <property type="entry name" value="Radical_SAM"/>
    <property type="match status" value="1"/>
</dbReference>
<dbReference type="SUPFAM" id="SSF102114">
    <property type="entry name" value="Radical SAM enzymes"/>
    <property type="match status" value="1"/>
</dbReference>
<dbReference type="PANTHER" id="PTHR30352">
    <property type="entry name" value="PYRUVATE FORMATE-LYASE-ACTIVATING ENZYME"/>
    <property type="match status" value="1"/>
</dbReference>
<sequence>MSIASCLAHTRVRNTKTSQTDFVSQVQVPGSGSCCYFQNHLKPNRLYSFNSGRLDFKHTSAVRSAKGSASFSAEVPYAEDGRLQRPTISEASYLFRTLYESFYPPDTEDYWWLEPELPNILGTVHSTESLSTVDGPGVRFVVFTQGCGMRCKYCANPDTWEFTGQGTLVESRELASQISHFQKYLQNNNGGVTVSGGEPMLQPHFVAALFQEIHKLGLTTCIDTNGQGTPEGHWDVLLPHTDHVLFCMKHMDDEKYKSLTGMDRKVALDFANQLMKRQIPFQLRYVLIPGYTDDPEDTAALIDWAAEQPTLQFIELLPYHELGKNKWKELGLNYPLEGVTPPSKDEIQRFIQQCQERNVPVRCAQSA</sequence>
<dbReference type="CDD" id="cd01335">
    <property type="entry name" value="Radical_SAM"/>
    <property type="match status" value="1"/>
</dbReference>
<dbReference type="InterPro" id="IPR013785">
    <property type="entry name" value="Aldolase_TIM"/>
</dbReference>
<dbReference type="EMBL" id="GBEZ01021594">
    <property type="protein sequence ID" value="JAC65165.1"/>
    <property type="molecule type" value="Transcribed_RNA"/>
</dbReference>
<evidence type="ECO:0000313" key="10">
    <source>
        <dbReference type="EMBL" id="JAC65165.1"/>
    </source>
</evidence>
<evidence type="ECO:0000256" key="8">
    <source>
        <dbReference type="ARBA" id="ARBA00023014"/>
    </source>
</evidence>
<evidence type="ECO:0000256" key="6">
    <source>
        <dbReference type="ARBA" id="ARBA00023002"/>
    </source>
</evidence>
<keyword evidence="8" id="KW-0411">Iron-sulfur</keyword>
<dbReference type="GO" id="GO:0043365">
    <property type="term" value="F:[formate-C-acetyltransferase]-activating enzyme activity"/>
    <property type="evidence" value="ECO:0007669"/>
    <property type="project" value="InterPro"/>
</dbReference>
<dbReference type="InterPro" id="IPR007197">
    <property type="entry name" value="rSAM"/>
</dbReference>